<sequence>MLPFKCRSFLATPPVSNSSSFGFLRSPTVTPTPSQMSFTDFHLDGSHRLGSFLEVFSNDSGTFPCLSEIFSVLSGPVLCLFSNIARLCSPVAANRSDVSRLWSTRSCTPTLSTFSNRRGMFK</sequence>
<reference evidence="1" key="1">
    <citation type="submission" date="2021-05" db="EMBL/GenBank/DDBJ databases">
        <authorList>
            <person name="Alioto T."/>
            <person name="Alioto T."/>
            <person name="Gomez Garrido J."/>
        </authorList>
    </citation>
    <scope>NUCLEOTIDE SEQUENCE</scope>
</reference>
<accession>A0A8D8Z0Q8</accession>
<organism evidence="1">
    <name type="scientific">Cacopsylla melanoneura</name>
    <dbReference type="NCBI Taxonomy" id="428564"/>
    <lineage>
        <taxon>Eukaryota</taxon>
        <taxon>Metazoa</taxon>
        <taxon>Ecdysozoa</taxon>
        <taxon>Arthropoda</taxon>
        <taxon>Hexapoda</taxon>
        <taxon>Insecta</taxon>
        <taxon>Pterygota</taxon>
        <taxon>Neoptera</taxon>
        <taxon>Paraneoptera</taxon>
        <taxon>Hemiptera</taxon>
        <taxon>Sternorrhyncha</taxon>
        <taxon>Psylloidea</taxon>
        <taxon>Psyllidae</taxon>
        <taxon>Psyllinae</taxon>
        <taxon>Cacopsylla</taxon>
    </lineage>
</organism>
<evidence type="ECO:0000313" key="1">
    <source>
        <dbReference type="EMBL" id="CAG6738784.1"/>
    </source>
</evidence>
<proteinExistence type="predicted"/>
<dbReference type="AlphaFoldDB" id="A0A8D8Z0Q8"/>
<dbReference type="EMBL" id="HBUF01409599">
    <property type="protein sequence ID" value="CAG6738784.1"/>
    <property type="molecule type" value="Transcribed_RNA"/>
</dbReference>
<name>A0A8D8Z0Q8_9HEMI</name>
<protein>
    <submittedName>
        <fullName evidence="1">Uncharacterized protein</fullName>
    </submittedName>
</protein>